<evidence type="ECO:0000313" key="3">
    <source>
        <dbReference type="Proteomes" id="UP000522333"/>
    </source>
</evidence>
<dbReference type="Proteomes" id="UP000522333">
    <property type="component" value="Unassembled WGS sequence"/>
</dbReference>
<sequence length="124" mass="13272">MDMIQSTGAPAAIGPYSQAVDTGSTVYLSGQIGQDPASGQIVTGFKAQTIQALENLKAVLAAAGMTLDNMAQVDVFVTDMRNFEDFNAIYSTYFPAYKPARLFVEVRGLCPGAEVEIRGIACRR</sequence>
<dbReference type="PANTHER" id="PTHR11803:SF39">
    <property type="entry name" value="2-IMINOBUTANOATE_2-IMINOPROPANOATE DEAMINASE"/>
    <property type="match status" value="1"/>
</dbReference>
<dbReference type="EMBL" id="JABAFY010000004">
    <property type="protein sequence ID" value="NME51285.1"/>
    <property type="molecule type" value="Genomic_DNA"/>
</dbReference>
<dbReference type="SUPFAM" id="SSF55298">
    <property type="entry name" value="YjgF-like"/>
    <property type="match status" value="1"/>
</dbReference>
<comment type="similarity">
    <text evidence="1">Belongs to the RutC family.</text>
</comment>
<gene>
    <name evidence="2" type="ORF">HF854_01805</name>
</gene>
<dbReference type="RefSeq" id="WP_168934748.1">
    <property type="nucleotide sequence ID" value="NZ_CAMDEI010000017.1"/>
</dbReference>
<comment type="caution">
    <text evidence="2">The sequence shown here is derived from an EMBL/GenBank/DDBJ whole genome shotgun (WGS) entry which is preliminary data.</text>
</comment>
<dbReference type="InterPro" id="IPR035959">
    <property type="entry name" value="RutC-like_sf"/>
</dbReference>
<dbReference type="AlphaFoldDB" id="A0A848C9E6"/>
<dbReference type="PANTHER" id="PTHR11803">
    <property type="entry name" value="2-IMINOBUTANOATE/2-IMINOPROPANOATE DEAMINASE RIDA"/>
    <property type="match status" value="1"/>
</dbReference>
<dbReference type="Gene3D" id="3.30.1330.40">
    <property type="entry name" value="RutC-like"/>
    <property type="match status" value="1"/>
</dbReference>
<evidence type="ECO:0000313" key="2">
    <source>
        <dbReference type="EMBL" id="NME51285.1"/>
    </source>
</evidence>
<evidence type="ECO:0000256" key="1">
    <source>
        <dbReference type="ARBA" id="ARBA00010552"/>
    </source>
</evidence>
<accession>A0A848C9E6</accession>
<dbReference type="InterPro" id="IPR006056">
    <property type="entry name" value="RidA"/>
</dbReference>
<dbReference type="Pfam" id="PF01042">
    <property type="entry name" value="Ribonuc_L-PSP"/>
    <property type="match status" value="1"/>
</dbReference>
<proteinExistence type="inferred from homology"/>
<dbReference type="CDD" id="cd00448">
    <property type="entry name" value="YjgF_YER057c_UK114_family"/>
    <property type="match status" value="1"/>
</dbReference>
<dbReference type="GO" id="GO:0019239">
    <property type="term" value="F:deaminase activity"/>
    <property type="evidence" value="ECO:0007669"/>
    <property type="project" value="TreeGrafter"/>
</dbReference>
<dbReference type="GO" id="GO:0005829">
    <property type="term" value="C:cytosol"/>
    <property type="evidence" value="ECO:0007669"/>
    <property type="project" value="TreeGrafter"/>
</dbReference>
<organism evidence="2 3">
    <name type="scientific">Desulfovibrio piger</name>
    <dbReference type="NCBI Taxonomy" id="901"/>
    <lineage>
        <taxon>Bacteria</taxon>
        <taxon>Pseudomonadati</taxon>
        <taxon>Thermodesulfobacteriota</taxon>
        <taxon>Desulfovibrionia</taxon>
        <taxon>Desulfovibrionales</taxon>
        <taxon>Desulfovibrionaceae</taxon>
        <taxon>Desulfovibrio</taxon>
    </lineage>
</organism>
<dbReference type="NCBIfam" id="TIGR00004">
    <property type="entry name" value="Rid family detoxifying hydrolase"/>
    <property type="match status" value="1"/>
</dbReference>
<dbReference type="InterPro" id="IPR006175">
    <property type="entry name" value="YjgF/YER057c/UK114"/>
</dbReference>
<reference evidence="2 3" key="1">
    <citation type="submission" date="2020-04" db="EMBL/GenBank/DDBJ databases">
        <authorList>
            <person name="Hitch T.C.A."/>
            <person name="Wylensek D."/>
            <person name="Clavel T."/>
        </authorList>
    </citation>
    <scope>NUCLEOTIDE SEQUENCE [LARGE SCALE GENOMIC DNA]</scope>
    <source>
        <strain evidence="2 3">PG-251-APC-1</strain>
    </source>
</reference>
<name>A0A848C9E6_9BACT</name>
<protein>
    <submittedName>
        <fullName evidence="2">RidA family protein</fullName>
    </submittedName>
</protein>
<dbReference type="FunFam" id="3.30.1330.40:FF:000001">
    <property type="entry name" value="L-PSP family endoribonuclease"/>
    <property type="match status" value="1"/>
</dbReference>